<dbReference type="Proteomes" id="UP000463868">
    <property type="component" value="Chromosome"/>
</dbReference>
<dbReference type="Proteomes" id="UP000294395">
    <property type="component" value="Chromosome"/>
</dbReference>
<protein>
    <submittedName>
        <fullName evidence="3">Uncharacterized protein</fullName>
    </submittedName>
</protein>
<evidence type="ECO:0000313" key="7">
    <source>
        <dbReference type="Proteomes" id="UP000451048"/>
    </source>
</evidence>
<keyword evidence="1" id="KW-1133">Transmembrane helix</keyword>
<evidence type="ECO:0000313" key="8">
    <source>
        <dbReference type="Proteomes" id="UP000463868"/>
    </source>
</evidence>
<keyword evidence="1" id="KW-0812">Transmembrane</keyword>
<dbReference type="EMBL" id="WTTO01000032">
    <property type="protein sequence ID" value="NAR74018.1"/>
    <property type="molecule type" value="Genomic_DNA"/>
</dbReference>
<reference evidence="4 6" key="2">
    <citation type="submission" date="2019-03" db="EMBL/GenBank/DDBJ databases">
        <title>Complete genome sequence of two outbreak-associated Acinetobacter haemolyticus strains.</title>
        <authorList>
            <person name="Bai L."/>
            <person name="Zhang S.-C."/>
            <person name="Deng Y."/>
            <person name="Song C.-C."/>
            <person name="Kang G.-B."/>
            <person name="Dong Y."/>
            <person name="Wang Y."/>
            <person name="Gao F."/>
            <person name="Huang H."/>
        </authorList>
    </citation>
    <scope>NUCLEOTIDE SEQUENCE [LARGE SCALE GENOMIC DNA]</scope>
    <source>
        <strain evidence="4 6">TJR01</strain>
    </source>
</reference>
<evidence type="ECO:0000313" key="4">
    <source>
        <dbReference type="EMBL" id="QBQ15511.1"/>
    </source>
</evidence>
<evidence type="ECO:0000313" key="5">
    <source>
        <dbReference type="EMBL" id="QHI12690.1"/>
    </source>
</evidence>
<reference evidence="3 7" key="3">
    <citation type="submission" date="2019-12" db="EMBL/GenBank/DDBJ databases">
        <title>Acinetobacter haemolyticus comparative genomics.</title>
        <authorList>
            <person name="Castro-Jaimes S."/>
            <person name="Bello-Lopez E."/>
            <person name="Velazquez-Acosta C."/>
            <person name="Volkow-Fernandez P."/>
            <person name="Lozano-Zarain P."/>
            <person name="Castillo Ramirez S."/>
            <person name="Cevallos M.A."/>
        </authorList>
    </citation>
    <scope>NUCLEOTIDE SEQUENCE [LARGE SCALE GENOMIC DNA]</scope>
    <source>
        <strain evidence="3 7">AN10</strain>
    </source>
</reference>
<evidence type="ECO:0000313" key="3">
    <source>
        <dbReference type="EMBL" id="NAR74018.1"/>
    </source>
</evidence>
<evidence type="ECO:0000313" key="6">
    <source>
        <dbReference type="Proteomes" id="UP000294395"/>
    </source>
</evidence>
<feature type="transmembrane region" description="Helical" evidence="1">
    <location>
        <begin position="35"/>
        <end position="54"/>
    </location>
</feature>
<organism evidence="3 7">
    <name type="scientific">Acinetobacter haemolyticus</name>
    <dbReference type="NCBI Taxonomy" id="29430"/>
    <lineage>
        <taxon>Bacteria</taxon>
        <taxon>Pseudomonadati</taxon>
        <taxon>Pseudomonadota</taxon>
        <taxon>Gammaproteobacteria</taxon>
        <taxon>Moraxellales</taxon>
        <taxon>Moraxellaceae</taxon>
        <taxon>Acinetobacter</taxon>
    </lineage>
</organism>
<reference evidence="5 8" key="1">
    <citation type="submission" date="2018-08" db="EMBL/GenBank/DDBJ databases">
        <title>Analysis of the genomic diversity of Mexican Acinetobacter haemolyticus clinical isolates.</title>
        <authorList>
            <person name="Castro-Jaimes S."/>
            <person name="Cevallos M.A."/>
        </authorList>
    </citation>
    <scope>NUCLEOTIDE SEQUENCE [LARGE SCALE GENOMIC DNA]</scope>
    <source>
        <strain evidence="5 8">AN43</strain>
    </source>
</reference>
<reference evidence="2" key="4">
    <citation type="submission" date="2021-03" db="EMBL/GenBank/DDBJ databases">
        <title>Acinetobacter spp. whole-genome sequenced from Terengganu.</title>
        <authorList>
            <person name="Mohd Rani F."/>
        </authorList>
    </citation>
    <scope>NUCLEOTIDE SEQUENCE</scope>
    <source>
        <strain evidence="2">AC1502</strain>
    </source>
</reference>
<dbReference type="KEGG" id="ahl:AHTJS_04100"/>
<dbReference type="EMBL" id="CP038009">
    <property type="protein sequence ID" value="QBQ15511.1"/>
    <property type="molecule type" value="Genomic_DNA"/>
</dbReference>
<evidence type="ECO:0000256" key="1">
    <source>
        <dbReference type="SAM" id="Phobius"/>
    </source>
</evidence>
<dbReference type="EMBL" id="CP031976">
    <property type="protein sequence ID" value="QHI12690.1"/>
    <property type="molecule type" value="Genomic_DNA"/>
</dbReference>
<keyword evidence="1" id="KW-0472">Membrane</keyword>
<name>A0A1L6KKP7_ACIHA</name>
<accession>A0A1L6KKP7</accession>
<dbReference type="EMBL" id="JAGFOT010000003">
    <property type="protein sequence ID" value="MBO3657165.1"/>
    <property type="molecule type" value="Genomic_DNA"/>
</dbReference>
<dbReference type="Proteomes" id="UP000451048">
    <property type="component" value="Unassembled WGS sequence"/>
</dbReference>
<dbReference type="GeneID" id="56328412"/>
<proteinExistence type="predicted"/>
<dbReference type="Proteomes" id="UP000670925">
    <property type="component" value="Unassembled WGS sequence"/>
</dbReference>
<gene>
    <name evidence="5" type="ORF">AhaeAN43_04500</name>
    <name evidence="4" type="ORF">AHTJR_04150</name>
    <name evidence="3" type="ORF">GPS52_10995</name>
    <name evidence="2" type="ORF">J5N55_03565</name>
</gene>
<dbReference type="OrthoDB" id="6711297at2"/>
<dbReference type="STRING" id="29430.AHTJS_04100"/>
<feature type="transmembrane region" description="Helical" evidence="1">
    <location>
        <begin position="9"/>
        <end position="29"/>
    </location>
</feature>
<sequence>MQDRLISALIYTFAGVILGIGVAITWAFHVNPATSSILIIVNTALLCAVLGFVFPNQIQRLFSWLWKFFSN</sequence>
<dbReference type="AlphaFoldDB" id="A0A1L6KKP7"/>
<dbReference type="RefSeq" id="WP_004640299.1">
    <property type="nucleotide sequence ID" value="NZ_BBSE01000036.1"/>
</dbReference>
<evidence type="ECO:0000313" key="2">
    <source>
        <dbReference type="EMBL" id="MBO3657165.1"/>
    </source>
</evidence>